<keyword evidence="3" id="KW-0238">DNA-binding</keyword>
<gene>
    <name evidence="5" type="ORF">ACFPN1_10105</name>
</gene>
<evidence type="ECO:0000256" key="3">
    <source>
        <dbReference type="ARBA" id="ARBA00023125"/>
    </source>
</evidence>
<dbReference type="Gene3D" id="1.10.10.10">
    <property type="entry name" value="Winged helix-like DNA-binding domain superfamily/Winged helix DNA-binding domain"/>
    <property type="match status" value="1"/>
</dbReference>
<reference evidence="6" key="1">
    <citation type="journal article" date="2019" name="Int. J. Syst. Evol. Microbiol.">
        <title>The Global Catalogue of Microorganisms (GCM) 10K type strain sequencing project: providing services to taxonomists for standard genome sequencing and annotation.</title>
        <authorList>
            <consortium name="The Broad Institute Genomics Platform"/>
            <consortium name="The Broad Institute Genome Sequencing Center for Infectious Disease"/>
            <person name="Wu L."/>
            <person name="Ma J."/>
        </authorList>
    </citation>
    <scope>NUCLEOTIDE SEQUENCE [LARGE SCALE GENOMIC DNA]</scope>
    <source>
        <strain evidence="6">KACC 11407</strain>
    </source>
</reference>
<dbReference type="SUPFAM" id="SSF46785">
    <property type="entry name" value="Winged helix' DNA-binding domain"/>
    <property type="match status" value="1"/>
</dbReference>
<accession>A0ABW0SP56</accession>
<dbReference type="EMBL" id="JBHSNM010000002">
    <property type="protein sequence ID" value="MFC5570410.1"/>
    <property type="molecule type" value="Genomic_DNA"/>
</dbReference>
<evidence type="ECO:0000313" key="6">
    <source>
        <dbReference type="Proteomes" id="UP001596036"/>
    </source>
</evidence>
<dbReference type="Proteomes" id="UP001596036">
    <property type="component" value="Unassembled WGS sequence"/>
</dbReference>
<dbReference type="RefSeq" id="WP_386754781.1">
    <property type="nucleotide sequence ID" value="NZ_JBHSNM010000002.1"/>
</dbReference>
<keyword evidence="2" id="KW-0805">Transcription regulation</keyword>
<keyword evidence="6" id="KW-1185">Reference proteome</keyword>
<comment type="caution">
    <text evidence="5">The sequence shown here is derived from an EMBL/GenBank/DDBJ whole genome shotgun (WGS) entry which is preliminary data.</text>
</comment>
<protein>
    <submittedName>
        <fullName evidence="5">BlaI/MecI/CopY family transcriptional regulator</fullName>
    </submittedName>
</protein>
<name>A0ABW0SP56_9GAMM</name>
<dbReference type="Pfam" id="PF03965">
    <property type="entry name" value="Penicillinase_R"/>
    <property type="match status" value="1"/>
</dbReference>
<comment type="similarity">
    <text evidence="1">Belongs to the BlaI transcriptional regulatory family.</text>
</comment>
<dbReference type="InterPro" id="IPR036390">
    <property type="entry name" value="WH_DNA-bd_sf"/>
</dbReference>
<evidence type="ECO:0000256" key="1">
    <source>
        <dbReference type="ARBA" id="ARBA00011046"/>
    </source>
</evidence>
<sequence length="140" mass="15511">MARPPSPTLTESERAILEVLWDKGEASVREVTDELSRRKAVAYTTVLTMFATLGKKGFVTHRAEGRAFIYRAAITRELARKQALDHLLQQFFDGSPNVLAQHLLSEHDIEQTELKALQRKVSAAKSGAARADATKPKGKP</sequence>
<evidence type="ECO:0000256" key="4">
    <source>
        <dbReference type="ARBA" id="ARBA00023163"/>
    </source>
</evidence>
<evidence type="ECO:0000313" key="5">
    <source>
        <dbReference type="EMBL" id="MFC5570410.1"/>
    </source>
</evidence>
<evidence type="ECO:0000256" key="2">
    <source>
        <dbReference type="ARBA" id="ARBA00023015"/>
    </source>
</evidence>
<keyword evidence="4" id="KW-0804">Transcription</keyword>
<dbReference type="PIRSF" id="PIRSF019455">
    <property type="entry name" value="CopR_AtkY"/>
    <property type="match status" value="1"/>
</dbReference>
<proteinExistence type="inferred from homology"/>
<dbReference type="InterPro" id="IPR005650">
    <property type="entry name" value="BlaI_family"/>
</dbReference>
<dbReference type="InterPro" id="IPR036388">
    <property type="entry name" value="WH-like_DNA-bd_sf"/>
</dbReference>
<organism evidence="5 6">
    <name type="scientific">Lysobacter yangpyeongensis</name>
    <dbReference type="NCBI Taxonomy" id="346182"/>
    <lineage>
        <taxon>Bacteria</taxon>
        <taxon>Pseudomonadati</taxon>
        <taxon>Pseudomonadota</taxon>
        <taxon>Gammaproteobacteria</taxon>
        <taxon>Lysobacterales</taxon>
        <taxon>Lysobacteraceae</taxon>
        <taxon>Lysobacter</taxon>
    </lineage>
</organism>